<sequence length="496" mass="55879">MRNKTNTAKWHVNNLKWLKIVITLSFIIITQFFFKDHVAQASTENYVYQSDDAKVLSTEQVDELNTQLIQFSESIDKETNEKINSQFAVYVTDSLNGSSIEDYSQNIFNTKQIGDKEHNKGVLLVLAINDHKYRVQLGDGWKGTALTQSSIKSYAFGGSLTSMLKSENYSGAIQQIVQRTIGIAGQDVSLVQPLQSYSKSYSSEKDEEIQFDVETLISTFTKTIVSLSALLFSIFILLFLIKNLAYSSMTASHIPSRYRKEDSYFTSNINYSKKQILERTTEAKHLLSLEFAFDEDLENLPFTIQEVAEKFSESHYEEITEDNLQQFILELVQEQEKLEMAAVREKTIKKLMHNRLIKEKHLPVSYYELIRAFTKTDLEATEENIDIFIDNFLKNYSLLKESDESLKPATHALKLTEKKPTTVFGDDIFKQLVLLNLLSTPYRSEYSNSDVPTTGPSSSYSSSSSSSSSSSFSSSTLSDFSGGGGFSSGGGASGGW</sequence>
<dbReference type="Gene3D" id="3.10.310.50">
    <property type="match status" value="1"/>
</dbReference>
<dbReference type="PANTHER" id="PTHR30373:SF2">
    <property type="entry name" value="UPF0603 PROTEIN YGCG"/>
    <property type="match status" value="1"/>
</dbReference>
<dbReference type="EMBL" id="JAMWFV010000024">
    <property type="protein sequence ID" value="MDG6146090.1"/>
    <property type="molecule type" value="Genomic_DNA"/>
</dbReference>
<feature type="compositionally biased region" description="Low complexity" evidence="1">
    <location>
        <begin position="455"/>
        <end position="480"/>
    </location>
</feature>
<proteinExistence type="predicted"/>
<gene>
    <name evidence="4" type="ORF">NF717_10595</name>
</gene>
<keyword evidence="2" id="KW-1133">Transmembrane helix</keyword>
<feature type="compositionally biased region" description="Gly residues" evidence="1">
    <location>
        <begin position="481"/>
        <end position="496"/>
    </location>
</feature>
<evidence type="ECO:0000259" key="3">
    <source>
        <dbReference type="Pfam" id="PF04536"/>
    </source>
</evidence>
<keyword evidence="5" id="KW-1185">Reference proteome</keyword>
<feature type="transmembrane region" description="Helical" evidence="2">
    <location>
        <begin position="16"/>
        <end position="34"/>
    </location>
</feature>
<feature type="transmembrane region" description="Helical" evidence="2">
    <location>
        <begin position="224"/>
        <end position="241"/>
    </location>
</feature>
<protein>
    <submittedName>
        <fullName evidence="4">TPM domain-containing protein</fullName>
    </submittedName>
</protein>
<name>A0A9X4P1N1_9LACT</name>
<feature type="domain" description="TPM" evidence="3">
    <location>
        <begin position="50"/>
        <end position="181"/>
    </location>
</feature>
<dbReference type="InterPro" id="IPR007621">
    <property type="entry name" value="TPM_dom"/>
</dbReference>
<keyword evidence="2" id="KW-0472">Membrane</keyword>
<accession>A0A9X4P1N1</accession>
<evidence type="ECO:0000313" key="4">
    <source>
        <dbReference type="EMBL" id="MDG6146090.1"/>
    </source>
</evidence>
<evidence type="ECO:0000313" key="5">
    <source>
        <dbReference type="Proteomes" id="UP001153199"/>
    </source>
</evidence>
<feature type="compositionally biased region" description="Polar residues" evidence="1">
    <location>
        <begin position="445"/>
        <end position="454"/>
    </location>
</feature>
<comment type="caution">
    <text evidence="4">The sequence shown here is derived from an EMBL/GenBank/DDBJ whole genome shotgun (WGS) entry which is preliminary data.</text>
</comment>
<dbReference type="RefSeq" id="WP_107106060.1">
    <property type="nucleotide sequence ID" value="NZ_JAMWDY010000007.1"/>
</dbReference>
<dbReference type="Pfam" id="PF04536">
    <property type="entry name" value="TPM_phosphatase"/>
    <property type="match status" value="1"/>
</dbReference>
<dbReference type="PANTHER" id="PTHR30373">
    <property type="entry name" value="UPF0603 PROTEIN YGCG"/>
    <property type="match status" value="1"/>
</dbReference>
<keyword evidence="2" id="KW-0812">Transmembrane</keyword>
<dbReference type="AlphaFoldDB" id="A0A9X4P1N1"/>
<feature type="region of interest" description="Disordered" evidence="1">
    <location>
        <begin position="445"/>
        <end position="496"/>
    </location>
</feature>
<organism evidence="4 5">
    <name type="scientific">Lactococcus formosensis</name>
    <dbReference type="NCBI Taxonomy" id="1281486"/>
    <lineage>
        <taxon>Bacteria</taxon>
        <taxon>Bacillati</taxon>
        <taxon>Bacillota</taxon>
        <taxon>Bacilli</taxon>
        <taxon>Lactobacillales</taxon>
        <taxon>Streptococcaceae</taxon>
        <taxon>Lactococcus</taxon>
    </lineage>
</organism>
<dbReference type="Proteomes" id="UP001153199">
    <property type="component" value="Unassembled WGS sequence"/>
</dbReference>
<evidence type="ECO:0000256" key="1">
    <source>
        <dbReference type="SAM" id="MobiDB-lite"/>
    </source>
</evidence>
<evidence type="ECO:0000256" key="2">
    <source>
        <dbReference type="SAM" id="Phobius"/>
    </source>
</evidence>
<reference evidence="4" key="1">
    <citation type="submission" date="2022-06" db="EMBL/GenBank/DDBJ databases">
        <title>Lactococcus from bovine mastitis in China.</title>
        <authorList>
            <person name="Lin Y."/>
            <person name="Han B."/>
        </authorList>
    </citation>
    <scope>NUCLEOTIDE SEQUENCE</scope>
    <source>
        <strain evidence="4">Ningxia-I-26</strain>
    </source>
</reference>